<name>A0ABW4YFI8_9BACL</name>
<keyword evidence="2" id="KW-1133">Transmembrane helix</keyword>
<sequence>MSELQTDLHYITNQTPSPRRTKRNKRLLVVFLILWLILIGSGIWLAKWYIDTTKEQMTIAIEQQTKAEVTALADLYQANLVKLDEQYEKRMDELSSKVEALNELLTFTKDNADSKTDNSNKLYSELNEVKKQLNELKKNLDVLK</sequence>
<accession>A0ABW4YFI8</accession>
<feature type="transmembrane region" description="Helical" evidence="2">
    <location>
        <begin position="27"/>
        <end position="50"/>
    </location>
</feature>
<organism evidence="3 4">
    <name type="scientific">Paenibacillus yanchengensis</name>
    <dbReference type="NCBI Taxonomy" id="2035833"/>
    <lineage>
        <taxon>Bacteria</taxon>
        <taxon>Bacillati</taxon>
        <taxon>Bacillota</taxon>
        <taxon>Bacilli</taxon>
        <taxon>Bacillales</taxon>
        <taxon>Paenibacillaceae</taxon>
        <taxon>Paenibacillus</taxon>
    </lineage>
</organism>
<keyword evidence="4" id="KW-1185">Reference proteome</keyword>
<keyword evidence="2" id="KW-0472">Membrane</keyword>
<evidence type="ECO:0000313" key="4">
    <source>
        <dbReference type="Proteomes" id="UP001597362"/>
    </source>
</evidence>
<feature type="coiled-coil region" evidence="1">
    <location>
        <begin position="84"/>
        <end position="143"/>
    </location>
</feature>
<evidence type="ECO:0000256" key="1">
    <source>
        <dbReference type="SAM" id="Coils"/>
    </source>
</evidence>
<keyword evidence="1" id="KW-0175">Coiled coil</keyword>
<keyword evidence="2" id="KW-0812">Transmembrane</keyword>
<evidence type="ECO:0000313" key="3">
    <source>
        <dbReference type="EMBL" id="MFD2114386.1"/>
    </source>
</evidence>
<proteinExistence type="predicted"/>
<reference evidence="4" key="1">
    <citation type="journal article" date="2019" name="Int. J. Syst. Evol. Microbiol.">
        <title>The Global Catalogue of Microorganisms (GCM) 10K type strain sequencing project: providing services to taxonomists for standard genome sequencing and annotation.</title>
        <authorList>
            <consortium name="The Broad Institute Genomics Platform"/>
            <consortium name="The Broad Institute Genome Sequencing Center for Infectious Disease"/>
            <person name="Wu L."/>
            <person name="Ma J."/>
        </authorList>
    </citation>
    <scope>NUCLEOTIDE SEQUENCE [LARGE SCALE GENOMIC DNA]</scope>
    <source>
        <strain evidence="4">GH52</strain>
    </source>
</reference>
<comment type="caution">
    <text evidence="3">The sequence shown here is derived from an EMBL/GenBank/DDBJ whole genome shotgun (WGS) entry which is preliminary data.</text>
</comment>
<dbReference type="RefSeq" id="WP_377769365.1">
    <property type="nucleotide sequence ID" value="NZ_JBHUHO010000004.1"/>
</dbReference>
<dbReference type="Proteomes" id="UP001597362">
    <property type="component" value="Unassembled WGS sequence"/>
</dbReference>
<gene>
    <name evidence="3" type="ORF">ACFSJH_01285</name>
</gene>
<dbReference type="EMBL" id="JBHUHO010000004">
    <property type="protein sequence ID" value="MFD2114386.1"/>
    <property type="molecule type" value="Genomic_DNA"/>
</dbReference>
<protein>
    <submittedName>
        <fullName evidence="3">Uncharacterized protein</fullName>
    </submittedName>
</protein>
<evidence type="ECO:0000256" key="2">
    <source>
        <dbReference type="SAM" id="Phobius"/>
    </source>
</evidence>